<evidence type="ECO:0000313" key="2">
    <source>
        <dbReference type="Proteomes" id="UP000002703"/>
    </source>
</evidence>
<proteinExistence type="predicted"/>
<keyword evidence="2" id="KW-1185">Reference proteome</keyword>
<dbReference type="Proteomes" id="UP000002703">
    <property type="component" value="Plasmid D"/>
</dbReference>
<name>U5NML8_CERS4</name>
<evidence type="ECO:0000313" key="1">
    <source>
        <dbReference type="EMBL" id="AGY32497.1"/>
    </source>
</evidence>
<reference evidence="2" key="1">
    <citation type="submission" date="2005-09" db="EMBL/GenBank/DDBJ databases">
        <title>Complete sequence of plasmid D of Rhodobacter sphaeroides 2.4.1.</title>
        <authorList>
            <person name="Copeland A."/>
            <person name="Lucas S."/>
            <person name="Lapidus A."/>
            <person name="Barry K."/>
            <person name="Detter J.C."/>
            <person name="Glavina T."/>
            <person name="Hammon N."/>
            <person name="Israni S."/>
            <person name="Pitluck S."/>
            <person name="Richardson P."/>
            <person name="Mackenzie C."/>
            <person name="Choudhary M."/>
            <person name="Larimer F."/>
            <person name="Hauser L.J."/>
            <person name="Land M."/>
            <person name="Donohue T.J."/>
            <person name="Kaplan S."/>
        </authorList>
    </citation>
    <scope>NUCLEOTIDE SEQUENCE [LARGE SCALE GENOMIC DNA]</scope>
    <source>
        <strain evidence="2">ATCC 17023 / DSM 158 / JCM 6121 / CCUG 31486 / LMG 2827 / NBRC 12203 / NCIMB 8253 / ATH 2.4.1.</strain>
        <plasmid evidence="2">pRS241d</plasmid>
    </source>
</reference>
<dbReference type="EnsemblBacteria" id="AGY32497">
    <property type="protein sequence ID" value="AGY32497"/>
    <property type="gene ID" value="RSP_7670"/>
</dbReference>
<geneLocation type="plasmid" evidence="2">
    <name>pRS241d</name>
</geneLocation>
<gene>
    <name evidence="1" type="ORF">RSP_7670</name>
</gene>
<keyword evidence="1" id="KW-0614">Plasmid</keyword>
<organism evidence="1 2">
    <name type="scientific">Cereibacter sphaeroides (strain ATCC 17023 / DSM 158 / JCM 6121 / CCUG 31486 / LMG 2827 / NBRC 12203 / NCIMB 8253 / ATH 2.4.1.)</name>
    <name type="common">Rhodobacter sphaeroides</name>
    <dbReference type="NCBI Taxonomy" id="272943"/>
    <lineage>
        <taxon>Bacteria</taxon>
        <taxon>Pseudomonadati</taxon>
        <taxon>Pseudomonadota</taxon>
        <taxon>Alphaproteobacteria</taxon>
        <taxon>Rhodobacterales</taxon>
        <taxon>Paracoccaceae</taxon>
        <taxon>Cereibacter</taxon>
    </lineage>
</organism>
<dbReference type="EMBL" id="CP000147">
    <property type="protein sequence ID" value="AGY32497.1"/>
    <property type="molecule type" value="Genomic_DNA"/>
</dbReference>
<dbReference type="KEGG" id="rsp:RSP_7670"/>
<protein>
    <submittedName>
        <fullName evidence="1">Uncharacterized protein</fullName>
    </submittedName>
</protein>
<dbReference type="AlphaFoldDB" id="U5NML8"/>
<accession>U5NML8</accession>
<sequence>MQPSRGAVVSTPARRFRFSVSSGSVCAAPPEENGMDVRTEDYEDLCRAWAALGDAPQELAEIVGERRGAEEGVRLDDLFAAVARLCDTAEEPSPELTPS</sequence>